<feature type="region of interest" description="Disordered" evidence="11">
    <location>
        <begin position="1600"/>
        <end position="1658"/>
    </location>
</feature>
<dbReference type="InterPro" id="IPR000477">
    <property type="entry name" value="RT_dom"/>
</dbReference>
<evidence type="ECO:0000256" key="6">
    <source>
        <dbReference type="ARBA" id="ARBA00022759"/>
    </source>
</evidence>
<dbReference type="PANTHER" id="PTHR37984:SF5">
    <property type="entry name" value="PROTEIN NYNRIN-LIKE"/>
    <property type="match status" value="1"/>
</dbReference>
<keyword evidence="5" id="KW-0540">Nuclease</keyword>
<dbReference type="SUPFAM" id="SSF53098">
    <property type="entry name" value="Ribonuclease H-like"/>
    <property type="match status" value="1"/>
</dbReference>
<dbReference type="CDD" id="cd01647">
    <property type="entry name" value="RT_LTR"/>
    <property type="match status" value="1"/>
</dbReference>
<dbReference type="OrthoDB" id="1750432at2759"/>
<keyword evidence="2" id="KW-0507">mRNA processing</keyword>
<keyword evidence="12" id="KW-1133">Transmembrane helix</keyword>
<proteinExistence type="predicted"/>
<evidence type="ECO:0000256" key="9">
    <source>
        <dbReference type="ARBA" id="ARBA00022918"/>
    </source>
</evidence>
<feature type="compositionally biased region" description="Low complexity" evidence="11">
    <location>
        <begin position="405"/>
        <end position="429"/>
    </location>
</feature>
<dbReference type="SUPFAM" id="SSF50630">
    <property type="entry name" value="Acid proteases"/>
    <property type="match status" value="1"/>
</dbReference>
<keyword evidence="10" id="KW-0863">Zinc-finger</keyword>
<dbReference type="GO" id="GO:0016787">
    <property type="term" value="F:hydrolase activity"/>
    <property type="evidence" value="ECO:0007669"/>
    <property type="project" value="UniProtKB-KW"/>
</dbReference>
<dbReference type="PANTHER" id="PTHR37984">
    <property type="entry name" value="PROTEIN CBG26694"/>
    <property type="match status" value="1"/>
</dbReference>
<dbReference type="PROSITE" id="PS50994">
    <property type="entry name" value="INTEGRASE"/>
    <property type="match status" value="1"/>
</dbReference>
<sequence length="2719" mass="305880">MASSLQLLLHVEEEPNPSGEKQGETHVKQTPSPILGERKEHGVVLEGGVVDANELTGNVSETESVQSRRSYADVAKGAIGEAESREDSSEMSTPTPAGKSKSSSASPLVEKKAPTQHVPPGDDWQVAMSRSKKRSVKRIGSTELYDGLSAYSSSGSESEATRTARRIKERRPRLEVKPKYRRASVEPGTLGRARGQAVRNDLESATCPIEKAKEKSIFTELLKSYEGTIKNAKVLGVDVEADAAWVESTKSEVRNGVTPLRADELAADLRERHAALDKTFHGRAYRRVTEAEAVVQLADLRRKSRVARETEKRERRKLDAAAAVPASEKSGDGSADDSERDFADEYRKFSEFRRRYRAEKEAERQKATGEASVPNRAEPVVGEAKQSPAGGLAAPIRLDVDEAGEPSSLGSSSDSSESSGEGDSSPNSDGEGRRHRGHTANKKKREQKRRAKTSRMGVAPPSEPPSSSDSSSSGSDSDSSSDSRSKRRRKRESLRRREKEKVRRSSRKGRKGSESEDSRPALKVSAKVPIPEKYSGSDNRAKTLAKWTREVRTYLLSSNIDPDSLAAAGYISGCLKDRASELFSHQVIQDVNEQFLPGKGHRKSPWSWEQIVDLFKRKYVSVTAERDASRRFRELRQWKNNGTYVPVSELALQLEELGEEKRQTTDWELKRTFIDALEPEIAAKTFPLFANDFESVVVTYQMVVNEAITQEQVWMQEQAAKAARAKGANLSNYEAFSSSGVQARILSREGKKNARSSRIQSNKPNFRRRDRDRDDDESPRASSMTTGKGNRQSKNSSKRNGKKKSQLTEKEKRLRNERRSKNQCFDCGDEGHWAGECPKSQSRPKNGAIEVVDESDATEELLDSGSEVEKVADCDEETVSEELEFSETEYWPSSSDDDSEAGNDAHLASVVCLPAELVGIDDLTLASAFTQGEETVFPRSFRVPVTIDGSAGHTATVDSGASTTFMHPATAVLRGIKALKYDKPRTLRLGTKGSHAKINAFCFAELTIGEVTRRQRFEIAQVEDEVLLGRDFLRAHKCSIRFDPDILIVYSKAGAPLKKVREEKLADVKLGAMKPTPPGPSEAEKRTFLRKIEREYSDVLRDDGAPLRAPPYRKVMHSIPFSVPEREEKRKITYKFPERFLSAFDKVCDAHVEAGIWIPATASYADPMIPLMKSDGVTPRPVVDLRRRNLVTKKLQMPVVDQDNIINAVAGSKFVTIMEIEGAFQQIRIVDEDVPKTAFSTPRGIFYSIAAQQGDCNSTVSLHRAVSEMLRGVKGAHHYADDVYACSDSWHAHKELVETILQRFRQHEFYLKKKKFRFCTNERDVLGRRVRDGRISIHESKAESILRLKRPANKKELQKVIGVFGFSSRHIPNYAQILAPLTELTGDVPFRWSKTCEDAFTELKRLVQLNLGLTHIRDDELAPADSRPVHHPDPPKDLVVQNEKKGKYLFLFSDASLTGCGSALCIGENWWTSELVGLQSKKFNPAQANYPTHEAELQGVFEAFKWFESKLLGRKVIVCTDNQALSSFLTAKKLNGRQARIWTYLSAFDFEIEYIKGERNVVADILSRIKDRSEDQHEQISAMNVGGRTKKLPARFKDAIVEPDTPSPAKPSRQKMSADEARRQRAERRRERVLADREEAKKNVEDVPQEKEPLDGEHQNEMYHAISRGYTDDPYFRDIWDNPNDYSGFVKTAKNLANVLLLYREEKDGKLRLCLPTALLRGRAVREMFLQHGHEVLGHAGAKATHEWMKPRFFWGKMSEDVVEYCKTCRTCQQSKPSTQLPHGKLHTVPSAEAPYERLGVDFQGPLPPSKWGSETATFLMNFVDTLTGECILIPCNETGLTAERCADLWFRFVYPQWGVPKELVSDQDVRWRSQFWRSMCQSLGTTLSMSTAYHPQSNGNVERLHRDLNAVLRQYVDVSQNDWAEAIPFAQHALNSRTSSTTGYSPFELSRLCPPSDLPTVAILSGYPGAEEAMERAYLRLQLAKDAIVSAQVRQTQGANRRRRKDPLSSAEMDAADPSYKGPPELWVLTKNLHATKGTARKLVPLFVGPFRVLRYSPRTSTYTLDLPAVYARKGYANVFHASQVRRAFKSDKSKWPRREDNALRLFPLDSLPTMTDAAPAATSGAQPDLIDAHLDENGVLRDSDGKEIKDGASLILDEAANVPLPAGDDPDLNSPSINDDERSAAAPEVVERVVKKLPKIKKTKAKKAATTRSWSSSRVSSLVPLGLYLVPLGLYLVPLGLYLVPLGLYLYLNLLVLYLHLCLNLLVLSLVLLVLSIVHLALPVAILACRILKLDCPVSDLGAGLDETGVAVMCYEIWPGATSAGEKERKERSGAWRASRTEEEKEVVREKQRAWRASRTEEEKEAVREKQRAWWASRTEEEMEAVREKQRAWWASRTEQELEAVRERSGAWWASSTAEEREAVREKKRIWCASRTAEEKEAVREKQRAWWASRTEQEKEAVRKRSGAWWASRTEQEKEAVRKQSGAWWASRTEQEKEAVREKQRAWWASRTEEEMEAVREKQRAWWASRTEEEMEAVREKQRAWWASRTEQELEAVCERSGAWWASSTAEEREAVREKKRIWCASSTEQEMEAVREKKHIWWASRTEQEKEQYVQRMVQGVDFAARAAKSAATKKKRLAKKRDDAFAAASDLDKAVLAKAQSISSLRKELGMEEYSALCGRLSAPAPSSGRDWYMEARRVEAGGAVIAARRSTRVS</sequence>
<reference evidence="15 16" key="1">
    <citation type="submission" date="2019-07" db="EMBL/GenBank/DDBJ databases">
        <title>Rhodotorula toruloides NBRC10032 genome sequencing.</title>
        <authorList>
            <person name="Shida Y."/>
            <person name="Takaku H."/>
            <person name="Ogasawara W."/>
            <person name="Mori K."/>
        </authorList>
    </citation>
    <scope>NUCLEOTIDE SEQUENCE [LARGE SCALE GENOMIC DNA]</scope>
    <source>
        <strain evidence="15 16">NBRC10032</strain>
    </source>
</reference>
<feature type="transmembrane region" description="Helical" evidence="12">
    <location>
        <begin position="2227"/>
        <end position="2253"/>
    </location>
</feature>
<feature type="compositionally biased region" description="Basic and acidic residues" evidence="11">
    <location>
        <begin position="1616"/>
        <end position="1658"/>
    </location>
</feature>
<dbReference type="GO" id="GO:0003964">
    <property type="term" value="F:RNA-directed DNA polymerase activity"/>
    <property type="evidence" value="ECO:0007669"/>
    <property type="project" value="UniProtKB-KW"/>
</dbReference>
<dbReference type="GO" id="GO:0004519">
    <property type="term" value="F:endonuclease activity"/>
    <property type="evidence" value="ECO:0007669"/>
    <property type="project" value="UniProtKB-KW"/>
</dbReference>
<feature type="compositionally biased region" description="Polar residues" evidence="11">
    <location>
        <begin position="55"/>
        <end position="69"/>
    </location>
</feature>
<dbReference type="InterPro" id="IPR012337">
    <property type="entry name" value="RNaseH-like_sf"/>
</dbReference>
<dbReference type="InterPro" id="IPR041373">
    <property type="entry name" value="RT_RNaseH"/>
</dbReference>
<dbReference type="CDD" id="cd09274">
    <property type="entry name" value="RNase_HI_RT_Ty3"/>
    <property type="match status" value="1"/>
</dbReference>
<evidence type="ECO:0000313" key="15">
    <source>
        <dbReference type="EMBL" id="GEM07939.1"/>
    </source>
</evidence>
<keyword evidence="9" id="KW-0695">RNA-directed DNA polymerase</keyword>
<keyword evidence="7" id="KW-0378">Hydrolase</keyword>
<keyword evidence="3" id="KW-0808">Transferase</keyword>
<dbReference type="Pfam" id="PF13975">
    <property type="entry name" value="gag-asp_proteas"/>
    <property type="match status" value="1"/>
</dbReference>
<keyword evidence="10" id="KW-0862">Zinc</keyword>
<dbReference type="InterPro" id="IPR001584">
    <property type="entry name" value="Integrase_cat-core"/>
</dbReference>
<feature type="compositionally biased region" description="Acidic residues" evidence="11">
    <location>
        <begin position="851"/>
        <end position="862"/>
    </location>
</feature>
<evidence type="ECO:0000256" key="8">
    <source>
        <dbReference type="ARBA" id="ARBA00022884"/>
    </source>
</evidence>
<dbReference type="GO" id="GO:0008270">
    <property type="term" value="F:zinc ion binding"/>
    <property type="evidence" value="ECO:0007669"/>
    <property type="project" value="UniProtKB-KW"/>
</dbReference>
<organism evidence="15 16">
    <name type="scientific">Rhodotorula toruloides</name>
    <name type="common">Yeast</name>
    <name type="synonym">Rhodosporidium toruloides</name>
    <dbReference type="NCBI Taxonomy" id="5286"/>
    <lineage>
        <taxon>Eukaryota</taxon>
        <taxon>Fungi</taxon>
        <taxon>Dikarya</taxon>
        <taxon>Basidiomycota</taxon>
        <taxon>Pucciniomycotina</taxon>
        <taxon>Microbotryomycetes</taxon>
        <taxon>Sporidiobolales</taxon>
        <taxon>Sporidiobolaceae</taxon>
        <taxon>Rhodotorula</taxon>
    </lineage>
</organism>
<dbReference type="CDD" id="cd00303">
    <property type="entry name" value="retropepsin_like"/>
    <property type="match status" value="1"/>
</dbReference>
<keyword evidence="8" id="KW-0694">RNA-binding</keyword>
<comment type="caution">
    <text evidence="15">The sequence shown here is derived from an EMBL/GenBank/DDBJ whole genome shotgun (WGS) entry which is preliminary data.</text>
</comment>
<dbReference type="EC" id="2.7.7.49" evidence="1"/>
<feature type="compositionally biased region" description="Basic and acidic residues" evidence="11">
    <location>
        <begin position="340"/>
        <end position="367"/>
    </location>
</feature>
<feature type="domain" description="CCHC-type" evidence="13">
    <location>
        <begin position="824"/>
        <end position="839"/>
    </location>
</feature>
<dbReference type="Pfam" id="PF00078">
    <property type="entry name" value="RVT_1"/>
    <property type="match status" value="1"/>
</dbReference>
<feature type="compositionally biased region" description="Basic residues" evidence="11">
    <location>
        <begin position="796"/>
        <end position="805"/>
    </location>
</feature>
<dbReference type="GO" id="GO:0015074">
    <property type="term" value="P:DNA integration"/>
    <property type="evidence" value="ECO:0007669"/>
    <property type="project" value="InterPro"/>
</dbReference>
<dbReference type="GO" id="GO:0003723">
    <property type="term" value="F:RNA binding"/>
    <property type="evidence" value="ECO:0007669"/>
    <property type="project" value="UniProtKB-KW"/>
</dbReference>
<evidence type="ECO:0000256" key="11">
    <source>
        <dbReference type="SAM" id="MobiDB-lite"/>
    </source>
</evidence>
<feature type="compositionally biased region" description="Basic and acidic residues" evidence="11">
    <location>
        <begin position="306"/>
        <end position="319"/>
    </location>
</feature>
<feature type="region of interest" description="Disordered" evidence="11">
    <location>
        <begin position="1993"/>
        <end position="2018"/>
    </location>
</feature>
<feature type="region of interest" description="Disordered" evidence="11">
    <location>
        <begin position="1"/>
        <end position="41"/>
    </location>
</feature>
<dbReference type="InterPro" id="IPR041588">
    <property type="entry name" value="Integrase_H2C2"/>
</dbReference>
<dbReference type="SMART" id="SM00343">
    <property type="entry name" value="ZnF_C2HC"/>
    <property type="match status" value="1"/>
</dbReference>
<dbReference type="EMBL" id="BJWK01000004">
    <property type="protein sequence ID" value="GEM07939.1"/>
    <property type="molecule type" value="Genomic_DNA"/>
</dbReference>
<dbReference type="Pfam" id="PF17917">
    <property type="entry name" value="RT_RNaseH"/>
    <property type="match status" value="1"/>
</dbReference>
<feature type="compositionally biased region" description="Basic and acidic residues" evidence="11">
    <location>
        <begin position="806"/>
        <end position="819"/>
    </location>
</feature>
<evidence type="ECO:0000256" key="1">
    <source>
        <dbReference type="ARBA" id="ARBA00012493"/>
    </source>
</evidence>
<feature type="region of interest" description="Disordered" evidence="11">
    <location>
        <begin position="55"/>
        <end position="201"/>
    </location>
</feature>
<dbReference type="Gene3D" id="1.10.340.70">
    <property type="match status" value="1"/>
</dbReference>
<evidence type="ECO:0000259" key="14">
    <source>
        <dbReference type="PROSITE" id="PS50994"/>
    </source>
</evidence>
<evidence type="ECO:0000259" key="13">
    <source>
        <dbReference type="PROSITE" id="PS50158"/>
    </source>
</evidence>
<dbReference type="Gene3D" id="3.10.10.10">
    <property type="entry name" value="HIV Type 1 Reverse Transcriptase, subunit A, domain 1"/>
    <property type="match status" value="1"/>
</dbReference>
<feature type="transmembrane region" description="Helical" evidence="12">
    <location>
        <begin position="2265"/>
        <end position="2290"/>
    </location>
</feature>
<dbReference type="SUPFAM" id="SSF57756">
    <property type="entry name" value="Retrovirus zinc finger-like domains"/>
    <property type="match status" value="1"/>
</dbReference>
<dbReference type="Gene3D" id="3.30.420.10">
    <property type="entry name" value="Ribonuclease H-like superfamily/Ribonuclease H"/>
    <property type="match status" value="1"/>
</dbReference>
<evidence type="ECO:0000256" key="10">
    <source>
        <dbReference type="PROSITE-ProRule" id="PRU00047"/>
    </source>
</evidence>
<feature type="domain" description="Integrase catalytic" evidence="14">
    <location>
        <begin position="1791"/>
        <end position="1955"/>
    </location>
</feature>
<evidence type="ECO:0000256" key="12">
    <source>
        <dbReference type="SAM" id="Phobius"/>
    </source>
</evidence>
<dbReference type="InterPro" id="IPR036397">
    <property type="entry name" value="RNaseH_sf"/>
</dbReference>
<feature type="compositionally biased region" description="Low complexity" evidence="11">
    <location>
        <begin position="144"/>
        <end position="158"/>
    </location>
</feature>
<dbReference type="Gene3D" id="4.10.60.10">
    <property type="entry name" value="Zinc finger, CCHC-type"/>
    <property type="match status" value="1"/>
</dbReference>
<keyword evidence="12" id="KW-0812">Transmembrane</keyword>
<evidence type="ECO:0000313" key="16">
    <source>
        <dbReference type="Proteomes" id="UP000321518"/>
    </source>
</evidence>
<evidence type="ECO:0000256" key="5">
    <source>
        <dbReference type="ARBA" id="ARBA00022722"/>
    </source>
</evidence>
<feature type="region of interest" description="Disordered" evidence="11">
    <location>
        <begin position="305"/>
        <end position="525"/>
    </location>
</feature>
<dbReference type="GO" id="GO:0006397">
    <property type="term" value="P:mRNA processing"/>
    <property type="evidence" value="ECO:0007669"/>
    <property type="project" value="UniProtKB-KW"/>
</dbReference>
<feature type="compositionally biased region" description="Basic residues" evidence="11">
    <location>
        <begin position="433"/>
        <end position="453"/>
    </location>
</feature>
<dbReference type="SUPFAM" id="SSF56672">
    <property type="entry name" value="DNA/RNA polymerases"/>
    <property type="match status" value="1"/>
</dbReference>
<dbReference type="InterPro" id="IPR043128">
    <property type="entry name" value="Rev_trsase/Diguanyl_cyclase"/>
</dbReference>
<dbReference type="GO" id="GO:0005634">
    <property type="term" value="C:nucleus"/>
    <property type="evidence" value="ECO:0007669"/>
    <property type="project" value="UniProtKB-ARBA"/>
</dbReference>
<dbReference type="Gene3D" id="2.40.70.10">
    <property type="entry name" value="Acid Proteases"/>
    <property type="match status" value="1"/>
</dbReference>
<keyword evidence="10" id="KW-0479">Metal-binding</keyword>
<dbReference type="InterPro" id="IPR043502">
    <property type="entry name" value="DNA/RNA_pol_sf"/>
</dbReference>
<dbReference type="InterPro" id="IPR036875">
    <property type="entry name" value="Znf_CCHC_sf"/>
</dbReference>
<dbReference type="InterPro" id="IPR050951">
    <property type="entry name" value="Retrovirus_Pol_polyprotein"/>
</dbReference>
<dbReference type="Gene3D" id="3.30.70.270">
    <property type="match status" value="2"/>
</dbReference>
<feature type="compositionally biased region" description="Low complexity" evidence="11">
    <location>
        <begin position="465"/>
        <end position="482"/>
    </location>
</feature>
<keyword evidence="12" id="KW-0472">Membrane</keyword>
<keyword evidence="4" id="KW-0548">Nucleotidyltransferase</keyword>
<feature type="compositionally biased region" description="Acidic residues" evidence="11">
    <location>
        <begin position="874"/>
        <end position="887"/>
    </location>
</feature>
<evidence type="ECO:0000256" key="7">
    <source>
        <dbReference type="ARBA" id="ARBA00022801"/>
    </source>
</evidence>
<dbReference type="InterPro" id="IPR001878">
    <property type="entry name" value="Znf_CCHC"/>
</dbReference>
<evidence type="ECO:0000256" key="2">
    <source>
        <dbReference type="ARBA" id="ARBA00022664"/>
    </source>
</evidence>
<dbReference type="PROSITE" id="PS50158">
    <property type="entry name" value="ZF_CCHC"/>
    <property type="match status" value="1"/>
</dbReference>
<feature type="compositionally biased region" description="Basic residues" evidence="11">
    <location>
        <begin position="485"/>
        <end position="494"/>
    </location>
</feature>
<feature type="compositionally biased region" description="Low complexity" evidence="11">
    <location>
        <begin position="92"/>
        <end position="106"/>
    </location>
</feature>
<name>A0A511KC45_RHOTO</name>
<feature type="compositionally biased region" description="Basic and acidic residues" evidence="11">
    <location>
        <begin position="511"/>
        <end position="520"/>
    </location>
</feature>
<feature type="region of interest" description="Disordered" evidence="11">
    <location>
        <begin position="747"/>
        <end position="819"/>
    </location>
</feature>
<accession>A0A511KC45</accession>
<evidence type="ECO:0000256" key="3">
    <source>
        <dbReference type="ARBA" id="ARBA00022679"/>
    </source>
</evidence>
<gene>
    <name evidence="15" type="ORF">Rt10032_c04g1956</name>
</gene>
<dbReference type="Proteomes" id="UP000321518">
    <property type="component" value="Unassembled WGS sequence"/>
</dbReference>
<feature type="region of interest" description="Disordered" evidence="11">
    <location>
        <begin position="851"/>
        <end position="902"/>
    </location>
</feature>
<protein>
    <recommendedName>
        <fullName evidence="1">RNA-directed DNA polymerase</fullName>
        <ecNumber evidence="1">2.7.7.49</ecNumber>
    </recommendedName>
</protein>
<keyword evidence="6" id="KW-0255">Endonuclease</keyword>
<dbReference type="InterPro" id="IPR021109">
    <property type="entry name" value="Peptidase_aspartic_dom_sf"/>
</dbReference>
<dbReference type="Pfam" id="PF17921">
    <property type="entry name" value="Integrase_H2C2"/>
    <property type="match status" value="1"/>
</dbReference>
<evidence type="ECO:0000256" key="4">
    <source>
        <dbReference type="ARBA" id="ARBA00022695"/>
    </source>
</evidence>